<proteinExistence type="predicted"/>
<protein>
    <submittedName>
        <fullName evidence="2">Surface antigen</fullName>
    </submittedName>
</protein>
<dbReference type="EMBL" id="JAUSQM010000001">
    <property type="protein sequence ID" value="MDP9822325.1"/>
    <property type="molecule type" value="Genomic_DNA"/>
</dbReference>
<evidence type="ECO:0000313" key="3">
    <source>
        <dbReference type="Proteomes" id="UP001240447"/>
    </source>
</evidence>
<comment type="caution">
    <text evidence="2">The sequence shown here is derived from an EMBL/GenBank/DDBJ whole genome shotgun (WGS) entry which is preliminary data.</text>
</comment>
<dbReference type="Pfam" id="PF05257">
    <property type="entry name" value="CHAP"/>
    <property type="match status" value="1"/>
</dbReference>
<reference evidence="2 3" key="1">
    <citation type="submission" date="2023-07" db="EMBL/GenBank/DDBJ databases">
        <title>Sequencing the genomes of 1000 actinobacteria strains.</title>
        <authorList>
            <person name="Klenk H.-P."/>
        </authorList>
    </citation>
    <scope>NUCLEOTIDE SEQUENCE [LARGE SCALE GENOMIC DNA]</scope>
    <source>
        <strain evidence="2 3">GD13</strain>
    </source>
</reference>
<keyword evidence="3" id="KW-1185">Reference proteome</keyword>
<evidence type="ECO:0000313" key="2">
    <source>
        <dbReference type="EMBL" id="MDP9822325.1"/>
    </source>
</evidence>
<dbReference type="Proteomes" id="UP001240447">
    <property type="component" value="Unassembled WGS sequence"/>
</dbReference>
<sequence length="564" mass="59218">MSSAGKVLRASSAMGIVAVMVATLGWVAPSGAAGSTASRPQEDVRFNAMSAATPSASTYLCKGYDACQRAGYPHAGYKAVSAKKTMYWQMYGGHNCTNYAAYRLVQSGMANKRPWTGEGNATHWGVAMSKITDTTPMVGAIAWWRKGTSGGASGHVAYVEQVVSPTEIIVSEDSWGGDFSWRRITSGRGWPDGFIHFNDAAVSNVAAPKVIGTPAVGASLQADPGAWHPAGTYKYRWFVDGTRLPNQNKQTFAPRPAHLGKEIAVRIIGERTGYRAATADSAPTPAVEPGTLTTVAAPTVSGTAEVDRTLTVDPGAAASPFKAVTPSPAIQWYADGAAIPGATGTSLALGQAQIGKHVTARVTWRAAAHHDLAAASAATEPVLAGTITASGFAVTGDARRGQVLRVEPGTVEPATAEVRIEWLRNGKPTGVTGETYALQPGDVGARIRPRITITQTHFRTFSHTMAPSARVVTDPSLRVKAIGKPGRAVVRIRVVAPGVANVRGAVTVRVGKQTAQADLRNGRARVVVRDLKPGTRAVRVAYAGRPLITPVRSPRSTVVVARPR</sequence>
<dbReference type="InterPro" id="IPR007921">
    <property type="entry name" value="CHAP_dom"/>
</dbReference>
<name>A0ABT9NPJ0_9ACTN</name>
<evidence type="ECO:0000259" key="1">
    <source>
        <dbReference type="PROSITE" id="PS50911"/>
    </source>
</evidence>
<gene>
    <name evidence="2" type="ORF">J2S59_002134</name>
</gene>
<dbReference type="Gene3D" id="3.90.1720.10">
    <property type="entry name" value="endopeptidase domain like (from Nostoc punctiforme)"/>
    <property type="match status" value="1"/>
</dbReference>
<dbReference type="RefSeq" id="WP_181641652.1">
    <property type="nucleotide sequence ID" value="NZ_CCXJ01000140.1"/>
</dbReference>
<feature type="domain" description="Peptidase C51" evidence="1">
    <location>
        <begin position="71"/>
        <end position="196"/>
    </location>
</feature>
<dbReference type="PROSITE" id="PS50911">
    <property type="entry name" value="CHAP"/>
    <property type="match status" value="1"/>
</dbReference>
<dbReference type="Gene3D" id="2.60.40.2700">
    <property type="match status" value="3"/>
</dbReference>
<accession>A0ABT9NPJ0</accession>
<organism evidence="2 3">
    <name type="scientific">Nocardioides massiliensis</name>
    <dbReference type="NCBI Taxonomy" id="1325935"/>
    <lineage>
        <taxon>Bacteria</taxon>
        <taxon>Bacillati</taxon>
        <taxon>Actinomycetota</taxon>
        <taxon>Actinomycetes</taxon>
        <taxon>Propionibacteriales</taxon>
        <taxon>Nocardioidaceae</taxon>
        <taxon>Nocardioides</taxon>
    </lineage>
</organism>
<dbReference type="InterPro" id="IPR038765">
    <property type="entry name" value="Papain-like_cys_pep_sf"/>
</dbReference>
<dbReference type="SUPFAM" id="SSF54001">
    <property type="entry name" value="Cysteine proteinases"/>
    <property type="match status" value="1"/>
</dbReference>